<dbReference type="GO" id="GO:0045717">
    <property type="term" value="P:negative regulation of fatty acid biosynthetic process"/>
    <property type="evidence" value="ECO:0007669"/>
    <property type="project" value="TreeGrafter"/>
</dbReference>
<feature type="region of interest" description="Disordered" evidence="4">
    <location>
        <begin position="599"/>
        <end position="645"/>
    </location>
</feature>
<accession>A0A7L3JI60</accession>
<feature type="region of interest" description="Disordered" evidence="4">
    <location>
        <begin position="324"/>
        <end position="356"/>
    </location>
</feature>
<reference evidence="5 6" key="1">
    <citation type="submission" date="2019-09" db="EMBL/GenBank/DDBJ databases">
        <title>Bird 10,000 Genomes (B10K) Project - Family phase.</title>
        <authorList>
            <person name="Zhang G."/>
        </authorList>
    </citation>
    <scope>NUCLEOTIDE SEQUENCE [LARGE SCALE GENOMIC DNA]</scope>
    <source>
        <strain evidence="5">B10K-DU-029-24</strain>
        <tissue evidence="5">Muscle</tissue>
    </source>
</reference>
<evidence type="ECO:0000256" key="3">
    <source>
        <dbReference type="PROSITE-ProRule" id="PRU00221"/>
    </source>
</evidence>
<dbReference type="Proteomes" id="UP000556761">
    <property type="component" value="Unassembled WGS sequence"/>
</dbReference>
<keyword evidence="6" id="KW-1185">Reference proteome</keyword>
<dbReference type="SUPFAM" id="SSF50978">
    <property type="entry name" value="WD40 repeat-like"/>
    <property type="match status" value="1"/>
</dbReference>
<sequence>QYILSGSDDFNLYMWRIPPDPEAGGIGRVVNGAFMVLKGHRSIVNQVRFNPHTYMICSSGVEKIIKIWSPYKQPDCTGDLDGRIEDDSRCLYTHEEYISLVLNSGSGLSHDYANQSVQEDPRMMAFFDSLVRREIEGWSSDSDSDLSESTILQLHAGVSERSAYSESESSASLHHSPPHVAEESDETAYNLRALRSTESPSAREDMASRQQRLSALRKYQDKRLLALSNESDSDDNTCEAELDTDLFPRPRSPSPEENESSSSSSSSSTEDEEELNERRTSMRQRNALRRRQKMQKEERTSTNTENVTPYIGEDIYDYPQIKVDDLSSSPASSPERSSASKEVLKERNSPCSDSESVERKIYKAYKWLHYSYISYSASKDGESSRGDGENDEGKPGTSGRHSTAHSLNKEDARNLSSVVLQGSPALSTESHNKETLKECGLIENSSNGQAHECDNQRWMEGQENTSEDTSSGGVEHSFESKKLNGKANCKGLNSSSSHHSLVPPFSTVAICSMLGHCSRNQTDDSEERSLDTSCVNHNNGHLHLRPSCFNNGQSFGEQETVTQGLQVHSNADNGNLVQMGMTLHKDCCLSEMDSNSYNVSTREDTADLHPTGSESTQSLGGLKRHRAELEDADSESSSLEKKLKT</sequence>
<dbReference type="PANTHER" id="PTHR15574:SF43">
    <property type="entry name" value="DDB1- AND CUL4-ASSOCIATED FACTOR 5"/>
    <property type="match status" value="1"/>
</dbReference>
<dbReference type="PROSITE" id="PS50082">
    <property type="entry name" value="WD_REPEATS_2"/>
    <property type="match status" value="1"/>
</dbReference>
<dbReference type="PANTHER" id="PTHR15574">
    <property type="entry name" value="WD REPEAT DOMAIN-CONTAINING FAMILY"/>
    <property type="match status" value="1"/>
</dbReference>
<dbReference type="InterPro" id="IPR036322">
    <property type="entry name" value="WD40_repeat_dom_sf"/>
</dbReference>
<dbReference type="PROSITE" id="PS50294">
    <property type="entry name" value="WD_REPEATS_REGION"/>
    <property type="match status" value="1"/>
</dbReference>
<feature type="compositionally biased region" description="Low complexity" evidence="4">
    <location>
        <begin position="327"/>
        <end position="337"/>
    </location>
</feature>
<dbReference type="OrthoDB" id="5573735at2759"/>
<dbReference type="InterPro" id="IPR015943">
    <property type="entry name" value="WD40/YVTN_repeat-like_dom_sf"/>
</dbReference>
<feature type="compositionally biased region" description="Low complexity" evidence="4">
    <location>
        <begin position="160"/>
        <end position="179"/>
    </location>
</feature>
<organism evidence="5 6">
    <name type="scientific">Thalassarche chlororhynchos</name>
    <name type="common">Atlantic yellow-nosed albatross</name>
    <name type="synonym">Diomedea chlororhynchos</name>
    <dbReference type="NCBI Taxonomy" id="54017"/>
    <lineage>
        <taxon>Eukaryota</taxon>
        <taxon>Metazoa</taxon>
        <taxon>Chordata</taxon>
        <taxon>Craniata</taxon>
        <taxon>Vertebrata</taxon>
        <taxon>Euteleostomi</taxon>
        <taxon>Archelosauria</taxon>
        <taxon>Archosauria</taxon>
        <taxon>Dinosauria</taxon>
        <taxon>Saurischia</taxon>
        <taxon>Theropoda</taxon>
        <taxon>Coelurosauria</taxon>
        <taxon>Aves</taxon>
        <taxon>Neognathae</taxon>
        <taxon>Neoaves</taxon>
        <taxon>Aequornithes</taxon>
        <taxon>Procellariiformes</taxon>
        <taxon>Diomedeidae</taxon>
        <taxon>Thalassarche</taxon>
    </lineage>
</organism>
<gene>
    <name evidence="5" type="primary">Dcaf5</name>
    <name evidence="5" type="ORF">THACHL_R00884</name>
</gene>
<keyword evidence="2" id="KW-0677">Repeat</keyword>
<feature type="non-terminal residue" evidence="5">
    <location>
        <position position="1"/>
    </location>
</feature>
<dbReference type="Pfam" id="PF00400">
    <property type="entry name" value="WD40"/>
    <property type="match status" value="1"/>
</dbReference>
<evidence type="ECO:0000313" key="6">
    <source>
        <dbReference type="Proteomes" id="UP000556761"/>
    </source>
</evidence>
<dbReference type="GO" id="GO:0005737">
    <property type="term" value="C:cytoplasm"/>
    <property type="evidence" value="ECO:0007669"/>
    <property type="project" value="TreeGrafter"/>
</dbReference>
<feature type="repeat" description="WD" evidence="3">
    <location>
        <begin position="37"/>
        <end position="69"/>
    </location>
</feature>
<dbReference type="AlphaFoldDB" id="A0A7L3JI60"/>
<feature type="compositionally biased region" description="Basic and acidic residues" evidence="4">
    <location>
        <begin position="379"/>
        <end position="394"/>
    </location>
</feature>
<dbReference type="SMART" id="SM00320">
    <property type="entry name" value="WD40"/>
    <property type="match status" value="1"/>
</dbReference>
<dbReference type="GO" id="GO:0080008">
    <property type="term" value="C:Cul4-RING E3 ubiquitin ligase complex"/>
    <property type="evidence" value="ECO:0007669"/>
    <property type="project" value="TreeGrafter"/>
</dbReference>
<comment type="caution">
    <text evidence="5">The sequence shown here is derived from an EMBL/GenBank/DDBJ whole genome shotgun (WGS) entry which is preliminary data.</text>
</comment>
<evidence type="ECO:0000256" key="4">
    <source>
        <dbReference type="SAM" id="MobiDB-lite"/>
    </source>
</evidence>
<evidence type="ECO:0000313" key="5">
    <source>
        <dbReference type="EMBL" id="NXU29487.1"/>
    </source>
</evidence>
<dbReference type="Gene3D" id="2.130.10.10">
    <property type="entry name" value="YVTN repeat-like/Quinoprotein amine dehydrogenase"/>
    <property type="match status" value="1"/>
</dbReference>
<dbReference type="InterPro" id="IPR001680">
    <property type="entry name" value="WD40_rpt"/>
</dbReference>
<feature type="region of interest" description="Disordered" evidence="4">
    <location>
        <begin position="244"/>
        <end position="312"/>
    </location>
</feature>
<proteinExistence type="predicted"/>
<dbReference type="InterPro" id="IPR045151">
    <property type="entry name" value="DCAF8"/>
</dbReference>
<keyword evidence="1 3" id="KW-0853">WD repeat</keyword>
<evidence type="ECO:0000256" key="2">
    <source>
        <dbReference type="ARBA" id="ARBA00022737"/>
    </source>
</evidence>
<protein>
    <submittedName>
        <fullName evidence="5">DCAF5 factor</fullName>
    </submittedName>
</protein>
<feature type="non-terminal residue" evidence="5">
    <location>
        <position position="645"/>
    </location>
</feature>
<evidence type="ECO:0000256" key="1">
    <source>
        <dbReference type="ARBA" id="ARBA00022574"/>
    </source>
</evidence>
<name>A0A7L3JI60_THACH</name>
<feature type="region of interest" description="Disordered" evidence="4">
    <location>
        <begin position="378"/>
        <end position="412"/>
    </location>
</feature>
<feature type="region of interest" description="Disordered" evidence="4">
    <location>
        <begin position="160"/>
        <end position="187"/>
    </location>
</feature>
<dbReference type="EMBL" id="VZTW01042485">
    <property type="protein sequence ID" value="NXU29487.1"/>
    <property type="molecule type" value="Genomic_DNA"/>
</dbReference>
<feature type="compositionally biased region" description="Basic and acidic residues" evidence="4">
    <location>
        <begin position="338"/>
        <end position="348"/>
    </location>
</feature>